<gene>
    <name evidence="1" type="ORF">L195_g018635</name>
</gene>
<protein>
    <submittedName>
        <fullName evidence="1">Retrotransposon-related protein</fullName>
    </submittedName>
</protein>
<dbReference type="EMBL" id="ASHM01013479">
    <property type="protein sequence ID" value="PNX95443.1"/>
    <property type="molecule type" value="Genomic_DNA"/>
</dbReference>
<proteinExistence type="predicted"/>
<evidence type="ECO:0000313" key="1">
    <source>
        <dbReference type="EMBL" id="PNX95443.1"/>
    </source>
</evidence>
<organism evidence="1 2">
    <name type="scientific">Trifolium pratense</name>
    <name type="common">Red clover</name>
    <dbReference type="NCBI Taxonomy" id="57577"/>
    <lineage>
        <taxon>Eukaryota</taxon>
        <taxon>Viridiplantae</taxon>
        <taxon>Streptophyta</taxon>
        <taxon>Embryophyta</taxon>
        <taxon>Tracheophyta</taxon>
        <taxon>Spermatophyta</taxon>
        <taxon>Magnoliopsida</taxon>
        <taxon>eudicotyledons</taxon>
        <taxon>Gunneridae</taxon>
        <taxon>Pentapetalae</taxon>
        <taxon>rosids</taxon>
        <taxon>fabids</taxon>
        <taxon>Fabales</taxon>
        <taxon>Fabaceae</taxon>
        <taxon>Papilionoideae</taxon>
        <taxon>50 kb inversion clade</taxon>
        <taxon>NPAAA clade</taxon>
        <taxon>Hologalegina</taxon>
        <taxon>IRL clade</taxon>
        <taxon>Trifolieae</taxon>
        <taxon>Trifolium</taxon>
    </lineage>
</organism>
<accession>A0A2K3MXB4</accession>
<name>A0A2K3MXB4_TRIPR</name>
<reference evidence="1 2" key="1">
    <citation type="journal article" date="2014" name="Am. J. Bot.">
        <title>Genome assembly and annotation for red clover (Trifolium pratense; Fabaceae).</title>
        <authorList>
            <person name="Istvanek J."/>
            <person name="Jaros M."/>
            <person name="Krenek A."/>
            <person name="Repkova J."/>
        </authorList>
    </citation>
    <scope>NUCLEOTIDE SEQUENCE [LARGE SCALE GENOMIC DNA]</scope>
    <source>
        <strain evidence="2">cv. Tatra</strain>
        <tissue evidence="1">Young leaves</tissue>
    </source>
</reference>
<reference evidence="1 2" key="2">
    <citation type="journal article" date="2017" name="Front. Plant Sci.">
        <title>Gene Classification and Mining of Molecular Markers Useful in Red Clover (Trifolium pratense) Breeding.</title>
        <authorList>
            <person name="Istvanek J."/>
            <person name="Dluhosova J."/>
            <person name="Dluhos P."/>
            <person name="Patkova L."/>
            <person name="Nedelnik J."/>
            <person name="Repkova J."/>
        </authorList>
    </citation>
    <scope>NUCLEOTIDE SEQUENCE [LARGE SCALE GENOMIC DNA]</scope>
    <source>
        <strain evidence="2">cv. Tatra</strain>
        <tissue evidence="1">Young leaves</tissue>
    </source>
</reference>
<comment type="caution">
    <text evidence="1">The sequence shown here is derived from an EMBL/GenBank/DDBJ whole genome shotgun (WGS) entry which is preliminary data.</text>
</comment>
<evidence type="ECO:0000313" key="2">
    <source>
        <dbReference type="Proteomes" id="UP000236291"/>
    </source>
</evidence>
<dbReference type="AlphaFoldDB" id="A0A2K3MXB4"/>
<dbReference type="Proteomes" id="UP000236291">
    <property type="component" value="Unassembled WGS sequence"/>
</dbReference>
<sequence>MEHTKVINGFGVQEAVVVRFRISGIVSIELMSGCTEKGIDRNLMPNTAEPNIDVGVVPPRPIIWKVYSRKRETVSEYRIAVKKVELPSFDGEDPVGWIKRAETYFEVQGTTEEVKVRLAKLSMEGTTIHWFTLWKETEDELSRLKLKQALIEGYGGRQCDNPFEELKDLQQKGTGGVHCRF</sequence>